<evidence type="ECO:0008006" key="5">
    <source>
        <dbReference type="Google" id="ProtNLM"/>
    </source>
</evidence>
<dbReference type="Gene3D" id="3.40.50.300">
    <property type="entry name" value="P-loop containing nucleotide triphosphate hydrolases"/>
    <property type="match status" value="3"/>
</dbReference>
<sequence>MTPGGSTRSGLSASGLKPWHGQVLDLELRTVGAERIPDRFRSTDEVVLHGGQGEILLGPAGPGSRGGDTAVRGRGVRDEDALRLVLQARRRSVAWLARVDRDRRGAAVRVHLFDRELLWGDELRVGVDERAIMDARRRNRSLGSVEEVCVWLHRQLMLGPLAGETYARAMLSGHADGGYRDTGFRLHGLDVDADLREHDGRLILTRLLIARRPPDGRQPALLRTSLTFTDDTTGARLEAHLLGQLGTAVAGERSYLELWQRYNEQEWAHAVRFATDLGTGHYTSCEAIEDGAWRFRLAPDPKTRRFLEQIQEARADEPGLELQAANQVPSLLLGADEPGATTRSGPAFSGPVGRIDLDHLQLVLVARTGHRDETAPPATGYLHYAYRGSEVSKQRREQARDRIARGRAEMKGLGLLLNGVVPPDTRPLGFEAMSAATRAVFRGGRPTQRQREAIQMALNTTGIVLIQGPPGTGKTQVITALQQRLAEVDELVCTVGRNTLLTTYQHDALEHVLAKTTVYGLPGVKVDARRRGTVRTTERWRRQVLGQLHEDLAGRPASARRRQLVTVQTMISSYLVSPPSAEGTVGLLRQVEELVGWEVSPEVRNRVATVRDELELALDTSRVDPHQMGPLRRLVRGLRCTPTSFADDGPAGCRRMRDRLVDVELLEPAEAELLERGAGWTGASTPDFLPDLRALRHRLLELLAGMGGPIAAPGLNPAVRDALLALAAEVEGCLRDARDGPDAILADYVDVFEYDPERVYQAVHSYAPVLAATCQQVDSAQMRELAAEGKLSFDTVIIDEAARANPLDLMIPMACARKRIVLVGDQAQLPHTVERQLLDALRRNAPEDARLETDLTQSLFERLFQLQEGRGDRTIRLDTQYRMHPELGRLVSTVFYGGPENIRSGRTAAELSHPLRPYQGLVGVWRHLPLAAGAEERKRSSWQRPVEAEAVVAELRRLAAQDPDLTFGIIAFYRPQVDLVWAQLVQAGLALRDGDGFRPIPEMESTADGEERLRVGTVDAFQGKEFDVVLLSTTRSNDVADAARQRWRKYGHLMLVNRLCVALSRQRRLLIAVGDSDMFVRGEAPEQVEGLVAFRELCHGQFGRHLPV</sequence>
<dbReference type="EMBL" id="JACHJW010000001">
    <property type="protein sequence ID" value="MBB4957059.1"/>
    <property type="molecule type" value="Genomic_DNA"/>
</dbReference>
<dbReference type="Proteomes" id="UP000578819">
    <property type="component" value="Unassembled WGS sequence"/>
</dbReference>
<evidence type="ECO:0000313" key="3">
    <source>
        <dbReference type="EMBL" id="MBB4957059.1"/>
    </source>
</evidence>
<dbReference type="InterPro" id="IPR045055">
    <property type="entry name" value="DNA2/NAM7-like"/>
</dbReference>
<dbReference type="InterPro" id="IPR041677">
    <property type="entry name" value="DNA2/NAM7_AAA_11"/>
</dbReference>
<proteinExistence type="predicted"/>
<gene>
    <name evidence="3" type="ORF">FHR38_000792</name>
</gene>
<feature type="domain" description="DNA2/NAM7 helicase helicase" evidence="1">
    <location>
        <begin position="448"/>
        <end position="516"/>
    </location>
</feature>
<dbReference type="SUPFAM" id="SSF52540">
    <property type="entry name" value="P-loop containing nucleoside triphosphate hydrolases"/>
    <property type="match status" value="1"/>
</dbReference>
<dbReference type="InterPro" id="IPR047187">
    <property type="entry name" value="SF1_C_Upf1"/>
</dbReference>
<dbReference type="InterPro" id="IPR041679">
    <property type="entry name" value="DNA2/NAM7-like_C"/>
</dbReference>
<dbReference type="RefSeq" id="WP_184532828.1">
    <property type="nucleotide sequence ID" value="NZ_JACHJW010000001.1"/>
</dbReference>
<comment type="caution">
    <text evidence="3">The sequence shown here is derived from an EMBL/GenBank/DDBJ whole genome shotgun (WGS) entry which is preliminary data.</text>
</comment>
<accession>A0A7W7SLM1</accession>
<dbReference type="AlphaFoldDB" id="A0A7W7SLM1"/>
<protein>
    <recommendedName>
        <fullName evidence="5">AAA domain-containing protein</fullName>
    </recommendedName>
</protein>
<keyword evidence="4" id="KW-1185">Reference proteome</keyword>
<feature type="domain" description="DNA2/NAM7 helicase helicase" evidence="1">
    <location>
        <begin position="758"/>
        <end position="833"/>
    </location>
</feature>
<evidence type="ECO:0000259" key="1">
    <source>
        <dbReference type="Pfam" id="PF13086"/>
    </source>
</evidence>
<organism evidence="3 4">
    <name type="scientific">Micromonospora polyrhachis</name>
    <dbReference type="NCBI Taxonomy" id="1282883"/>
    <lineage>
        <taxon>Bacteria</taxon>
        <taxon>Bacillati</taxon>
        <taxon>Actinomycetota</taxon>
        <taxon>Actinomycetes</taxon>
        <taxon>Micromonosporales</taxon>
        <taxon>Micromonosporaceae</taxon>
        <taxon>Micromonospora</taxon>
    </lineage>
</organism>
<dbReference type="PANTHER" id="PTHR10887">
    <property type="entry name" value="DNA2/NAM7 HELICASE FAMILY"/>
    <property type="match status" value="1"/>
</dbReference>
<dbReference type="CDD" id="cd18808">
    <property type="entry name" value="SF1_C_Upf1"/>
    <property type="match status" value="1"/>
</dbReference>
<dbReference type="Pfam" id="PF13087">
    <property type="entry name" value="AAA_12"/>
    <property type="match status" value="1"/>
</dbReference>
<dbReference type="PANTHER" id="PTHR10887:SF495">
    <property type="entry name" value="HELICASE SENATAXIN ISOFORM X1-RELATED"/>
    <property type="match status" value="1"/>
</dbReference>
<evidence type="ECO:0000259" key="2">
    <source>
        <dbReference type="Pfam" id="PF13087"/>
    </source>
</evidence>
<evidence type="ECO:0000313" key="4">
    <source>
        <dbReference type="Proteomes" id="UP000578819"/>
    </source>
</evidence>
<name>A0A7W7SLM1_9ACTN</name>
<dbReference type="InterPro" id="IPR027417">
    <property type="entry name" value="P-loop_NTPase"/>
</dbReference>
<reference evidence="3 4" key="1">
    <citation type="submission" date="2020-08" db="EMBL/GenBank/DDBJ databases">
        <title>Sequencing the genomes of 1000 actinobacteria strains.</title>
        <authorList>
            <person name="Klenk H.-P."/>
        </authorList>
    </citation>
    <scope>NUCLEOTIDE SEQUENCE [LARGE SCALE GENOMIC DNA]</scope>
    <source>
        <strain evidence="3 4">DSM 45886</strain>
    </source>
</reference>
<dbReference type="GO" id="GO:0004386">
    <property type="term" value="F:helicase activity"/>
    <property type="evidence" value="ECO:0007669"/>
    <property type="project" value="InterPro"/>
</dbReference>
<dbReference type="Pfam" id="PF13086">
    <property type="entry name" value="AAA_11"/>
    <property type="match status" value="2"/>
</dbReference>
<feature type="domain" description="DNA2/NAM7 helicase-like C-terminal" evidence="2">
    <location>
        <begin position="855"/>
        <end position="1076"/>
    </location>
</feature>